<dbReference type="GO" id="GO:0015297">
    <property type="term" value="F:antiporter activity"/>
    <property type="evidence" value="ECO:0007669"/>
    <property type="project" value="InterPro"/>
</dbReference>
<feature type="domain" description="Cation/H+ exchanger transmembrane" evidence="14">
    <location>
        <begin position="108"/>
        <end position="226"/>
    </location>
</feature>
<feature type="transmembrane region" description="Helical" evidence="13">
    <location>
        <begin position="110"/>
        <end position="131"/>
    </location>
</feature>
<reference evidence="15" key="1">
    <citation type="journal article" date="2023" name="Nat. Commun.">
        <title>Diploid and tetraploid genomes of Acorus and the evolution of monocots.</title>
        <authorList>
            <person name="Ma L."/>
            <person name="Liu K.W."/>
            <person name="Li Z."/>
            <person name="Hsiao Y.Y."/>
            <person name="Qi Y."/>
            <person name="Fu T."/>
            <person name="Tang G.D."/>
            <person name="Zhang D."/>
            <person name="Sun W.H."/>
            <person name="Liu D.K."/>
            <person name="Li Y."/>
            <person name="Chen G.Z."/>
            <person name="Liu X.D."/>
            <person name="Liao X.Y."/>
            <person name="Jiang Y.T."/>
            <person name="Yu X."/>
            <person name="Hao Y."/>
            <person name="Huang J."/>
            <person name="Zhao X.W."/>
            <person name="Ke S."/>
            <person name="Chen Y.Y."/>
            <person name="Wu W.L."/>
            <person name="Hsu J.L."/>
            <person name="Lin Y.F."/>
            <person name="Huang M.D."/>
            <person name="Li C.Y."/>
            <person name="Huang L."/>
            <person name="Wang Z.W."/>
            <person name="Zhao X."/>
            <person name="Zhong W.Y."/>
            <person name="Peng D.H."/>
            <person name="Ahmad S."/>
            <person name="Lan S."/>
            <person name="Zhang J.S."/>
            <person name="Tsai W.C."/>
            <person name="Van de Peer Y."/>
            <person name="Liu Z.J."/>
        </authorList>
    </citation>
    <scope>NUCLEOTIDE SEQUENCE</scope>
    <source>
        <strain evidence="15">CP</strain>
    </source>
</reference>
<dbReference type="GO" id="GO:0009941">
    <property type="term" value="C:chloroplast envelope"/>
    <property type="evidence" value="ECO:0007669"/>
    <property type="project" value="UniProtKB-SubCell"/>
</dbReference>
<organism evidence="15 16">
    <name type="scientific">Acorus calamus</name>
    <name type="common">Sweet flag</name>
    <dbReference type="NCBI Taxonomy" id="4465"/>
    <lineage>
        <taxon>Eukaryota</taxon>
        <taxon>Viridiplantae</taxon>
        <taxon>Streptophyta</taxon>
        <taxon>Embryophyta</taxon>
        <taxon>Tracheophyta</taxon>
        <taxon>Spermatophyta</taxon>
        <taxon>Magnoliopsida</taxon>
        <taxon>Liliopsida</taxon>
        <taxon>Acoraceae</taxon>
        <taxon>Acorus</taxon>
    </lineage>
</organism>
<comment type="similarity">
    <text evidence="11">Belongs to the monovalent cation:proton antiporter 2 (CPA2) transporter (TC 2.A.37) family. CHX (TC 2.A.37.4) subfamily.</text>
</comment>
<evidence type="ECO:0000256" key="11">
    <source>
        <dbReference type="ARBA" id="ARBA00038341"/>
    </source>
</evidence>
<gene>
    <name evidence="15" type="primary">CHX19</name>
    <name evidence="15" type="ORF">QJS10_CPA16g01816</name>
</gene>
<dbReference type="AlphaFoldDB" id="A0AAV9D0M3"/>
<name>A0AAV9D0M3_ACOCL</name>
<evidence type="ECO:0000256" key="2">
    <source>
        <dbReference type="ARBA" id="ARBA00004119"/>
    </source>
</evidence>
<protein>
    <submittedName>
        <fullName evidence="15">Cation/H(+) antiporter 19</fullName>
    </submittedName>
</protein>
<evidence type="ECO:0000256" key="8">
    <source>
        <dbReference type="ARBA" id="ARBA00022989"/>
    </source>
</evidence>
<evidence type="ECO:0000259" key="14">
    <source>
        <dbReference type="Pfam" id="PF00999"/>
    </source>
</evidence>
<keyword evidence="8 13" id="KW-1133">Transmembrane helix</keyword>
<keyword evidence="6 13" id="KW-0812">Transmembrane</keyword>
<dbReference type="GO" id="GO:0006885">
    <property type="term" value="P:regulation of pH"/>
    <property type="evidence" value="ECO:0007669"/>
    <property type="project" value="TreeGrafter"/>
</dbReference>
<feature type="transmembrane region" description="Helical" evidence="13">
    <location>
        <begin position="166"/>
        <end position="192"/>
    </location>
</feature>
<accession>A0AAV9D0M3</accession>
<dbReference type="GO" id="GO:0012505">
    <property type="term" value="C:endomembrane system"/>
    <property type="evidence" value="ECO:0007669"/>
    <property type="project" value="TreeGrafter"/>
</dbReference>
<keyword evidence="16" id="KW-1185">Reference proteome</keyword>
<evidence type="ECO:0000256" key="1">
    <source>
        <dbReference type="ARBA" id="ARBA00003198"/>
    </source>
</evidence>
<feature type="compositionally biased region" description="Basic residues" evidence="12">
    <location>
        <begin position="75"/>
        <end position="89"/>
    </location>
</feature>
<feature type="region of interest" description="Disordered" evidence="12">
    <location>
        <begin position="1"/>
        <end position="100"/>
    </location>
</feature>
<evidence type="ECO:0000256" key="6">
    <source>
        <dbReference type="ARBA" id="ARBA00022692"/>
    </source>
</evidence>
<dbReference type="Gene3D" id="1.20.1530.20">
    <property type="match status" value="1"/>
</dbReference>
<reference evidence="15" key="2">
    <citation type="submission" date="2023-06" db="EMBL/GenBank/DDBJ databases">
        <authorList>
            <person name="Ma L."/>
            <person name="Liu K.-W."/>
            <person name="Li Z."/>
            <person name="Hsiao Y.-Y."/>
            <person name="Qi Y."/>
            <person name="Fu T."/>
            <person name="Tang G."/>
            <person name="Zhang D."/>
            <person name="Sun W.-H."/>
            <person name="Liu D.-K."/>
            <person name="Li Y."/>
            <person name="Chen G.-Z."/>
            <person name="Liu X.-D."/>
            <person name="Liao X.-Y."/>
            <person name="Jiang Y.-T."/>
            <person name="Yu X."/>
            <person name="Hao Y."/>
            <person name="Huang J."/>
            <person name="Zhao X.-W."/>
            <person name="Ke S."/>
            <person name="Chen Y.-Y."/>
            <person name="Wu W.-L."/>
            <person name="Hsu J.-L."/>
            <person name="Lin Y.-F."/>
            <person name="Huang M.-D."/>
            <person name="Li C.-Y."/>
            <person name="Huang L."/>
            <person name="Wang Z.-W."/>
            <person name="Zhao X."/>
            <person name="Zhong W.-Y."/>
            <person name="Peng D.-H."/>
            <person name="Ahmad S."/>
            <person name="Lan S."/>
            <person name="Zhang J.-S."/>
            <person name="Tsai W.-C."/>
            <person name="Van De Peer Y."/>
            <person name="Liu Z.-J."/>
        </authorList>
    </citation>
    <scope>NUCLEOTIDE SEQUENCE</scope>
    <source>
        <strain evidence="15">CP</strain>
        <tissue evidence="15">Leaves</tissue>
    </source>
</reference>
<evidence type="ECO:0000256" key="9">
    <source>
        <dbReference type="ARBA" id="ARBA00023065"/>
    </source>
</evidence>
<evidence type="ECO:0000256" key="5">
    <source>
        <dbReference type="ARBA" id="ARBA00022538"/>
    </source>
</evidence>
<dbReference type="PANTHER" id="PTHR32468">
    <property type="entry name" value="CATION/H + ANTIPORTER"/>
    <property type="match status" value="1"/>
</dbReference>
<dbReference type="EMBL" id="JAUJYO010000016">
    <property type="protein sequence ID" value="KAK1294670.1"/>
    <property type="molecule type" value="Genomic_DNA"/>
</dbReference>
<keyword evidence="7" id="KW-0630">Potassium</keyword>
<keyword evidence="10 13" id="KW-0472">Membrane</keyword>
<dbReference type="InterPro" id="IPR038770">
    <property type="entry name" value="Na+/solute_symporter_sf"/>
</dbReference>
<sequence>MLPSSSSWASPSPSPPSPSSPASSPSSSSSPRTSAASPCPPPPSTMSPPGSSSPLPLPSPGPTANPPSSLMGPPHRLRLRHPRRRRAPSRARVDGASIPGRRARKRSLHLRHLTAVLAAGFVTAVLAGVLIEKIEDLISGLFLPLYFVSSGLKTDVTTIRGARSWGLLALVITNACLGKIGGTVAVSLLAKIPFREAVALGFLMNTKGLVELIVLNIGKDRKVLNGEEEGGV</sequence>
<evidence type="ECO:0000256" key="7">
    <source>
        <dbReference type="ARBA" id="ARBA00022958"/>
    </source>
</evidence>
<evidence type="ECO:0000256" key="3">
    <source>
        <dbReference type="ARBA" id="ARBA00004141"/>
    </source>
</evidence>
<comment type="subcellular location">
    <subcellularLocation>
        <location evidence="3">Membrane</location>
        <topology evidence="3">Multi-pass membrane protein</topology>
    </subcellularLocation>
    <subcellularLocation>
        <location evidence="2">Plastid</location>
        <location evidence="2">Chloroplast envelope</location>
    </subcellularLocation>
</comment>
<comment type="caution">
    <text evidence="15">The sequence shown here is derived from an EMBL/GenBank/DDBJ whole genome shotgun (WGS) entry which is preliminary data.</text>
</comment>
<keyword evidence="5" id="KW-0633">Potassium transport</keyword>
<evidence type="ECO:0000256" key="4">
    <source>
        <dbReference type="ARBA" id="ARBA00022448"/>
    </source>
</evidence>
<dbReference type="InterPro" id="IPR050794">
    <property type="entry name" value="CPA2_transporter"/>
</dbReference>
<feature type="compositionally biased region" description="Low complexity" evidence="12">
    <location>
        <begin position="1"/>
        <end position="11"/>
    </location>
</feature>
<evidence type="ECO:0000256" key="12">
    <source>
        <dbReference type="SAM" id="MobiDB-lite"/>
    </source>
</evidence>
<evidence type="ECO:0000313" key="15">
    <source>
        <dbReference type="EMBL" id="KAK1294670.1"/>
    </source>
</evidence>
<dbReference type="InterPro" id="IPR006153">
    <property type="entry name" value="Cation/H_exchanger_TM"/>
</dbReference>
<evidence type="ECO:0000256" key="10">
    <source>
        <dbReference type="ARBA" id="ARBA00023136"/>
    </source>
</evidence>
<dbReference type="PANTHER" id="PTHR32468:SF81">
    <property type="entry name" value="CATION_H(+) ANTIPORTER 19"/>
    <property type="match status" value="1"/>
</dbReference>
<dbReference type="GO" id="GO:0016020">
    <property type="term" value="C:membrane"/>
    <property type="evidence" value="ECO:0007669"/>
    <property type="project" value="UniProtKB-SubCell"/>
</dbReference>
<dbReference type="GO" id="GO:0006813">
    <property type="term" value="P:potassium ion transport"/>
    <property type="evidence" value="ECO:0007669"/>
    <property type="project" value="UniProtKB-KW"/>
</dbReference>
<dbReference type="GO" id="GO:1902600">
    <property type="term" value="P:proton transmembrane transport"/>
    <property type="evidence" value="ECO:0007669"/>
    <property type="project" value="InterPro"/>
</dbReference>
<evidence type="ECO:0000256" key="13">
    <source>
        <dbReference type="SAM" id="Phobius"/>
    </source>
</evidence>
<feature type="compositionally biased region" description="Low complexity" evidence="12">
    <location>
        <begin position="20"/>
        <end position="37"/>
    </location>
</feature>
<dbReference type="Proteomes" id="UP001180020">
    <property type="component" value="Unassembled WGS sequence"/>
</dbReference>
<keyword evidence="9" id="KW-0406">Ion transport</keyword>
<dbReference type="Pfam" id="PF00999">
    <property type="entry name" value="Na_H_Exchanger"/>
    <property type="match status" value="1"/>
</dbReference>
<evidence type="ECO:0000313" key="16">
    <source>
        <dbReference type="Proteomes" id="UP001180020"/>
    </source>
</evidence>
<feature type="compositionally biased region" description="Pro residues" evidence="12">
    <location>
        <begin position="55"/>
        <end position="65"/>
    </location>
</feature>
<comment type="function">
    <text evidence="1">May function as sodium-coupled metabolite transporter across the chloroplast envelope.</text>
</comment>
<keyword evidence="4" id="KW-0813">Transport</keyword>
<proteinExistence type="inferred from homology"/>